<gene>
    <name evidence="8" type="ORF">BDV23DRAFT_13058</name>
    <name evidence="9" type="ORF">ETB97_008710</name>
</gene>
<organism evidence="8">
    <name type="scientific">Petromyces alliaceus</name>
    <name type="common">Aspergillus alliaceus</name>
    <dbReference type="NCBI Taxonomy" id="209559"/>
    <lineage>
        <taxon>Eukaryota</taxon>
        <taxon>Fungi</taxon>
        <taxon>Dikarya</taxon>
        <taxon>Ascomycota</taxon>
        <taxon>Pezizomycotina</taxon>
        <taxon>Eurotiomycetes</taxon>
        <taxon>Eurotiomycetidae</taxon>
        <taxon>Eurotiales</taxon>
        <taxon>Aspergillaceae</taxon>
        <taxon>Aspergillus</taxon>
        <taxon>Aspergillus subgen. Circumdati</taxon>
    </lineage>
</organism>
<dbReference type="InterPro" id="IPR006076">
    <property type="entry name" value="FAD-dep_OxRdtase"/>
</dbReference>
<protein>
    <submittedName>
        <fullName evidence="8">FAD dependent oxidoreductase</fullName>
    </submittedName>
</protein>
<evidence type="ECO:0000256" key="2">
    <source>
        <dbReference type="ARBA" id="ARBA00010989"/>
    </source>
</evidence>
<name>A0A5N7BVQ4_PETAA</name>
<dbReference type="GO" id="GO:0004657">
    <property type="term" value="F:proline dehydrogenase activity"/>
    <property type="evidence" value="ECO:0007669"/>
    <property type="project" value="TreeGrafter"/>
</dbReference>
<evidence type="ECO:0000256" key="6">
    <source>
        <dbReference type="SAM" id="MobiDB-lite"/>
    </source>
</evidence>
<dbReference type="SUPFAM" id="SSF51905">
    <property type="entry name" value="FAD/NAD(P)-binding domain"/>
    <property type="match status" value="1"/>
</dbReference>
<dbReference type="Proteomes" id="UP000326877">
    <property type="component" value="Unassembled WGS sequence"/>
</dbReference>
<keyword evidence="3" id="KW-0285">Flavoprotein</keyword>
<evidence type="ECO:0000259" key="7">
    <source>
        <dbReference type="Pfam" id="PF01266"/>
    </source>
</evidence>
<feature type="region of interest" description="Disordered" evidence="6">
    <location>
        <begin position="410"/>
        <end position="431"/>
    </location>
</feature>
<evidence type="ECO:0000313" key="10">
    <source>
        <dbReference type="Proteomes" id="UP000541154"/>
    </source>
</evidence>
<dbReference type="EMBL" id="SPNV01000004">
    <property type="protein sequence ID" value="KAF5866905.1"/>
    <property type="molecule type" value="Genomic_DNA"/>
</dbReference>
<accession>A0A5N7BVQ4</accession>
<dbReference type="InterPro" id="IPR045170">
    <property type="entry name" value="MTOX"/>
</dbReference>
<evidence type="ECO:0000256" key="3">
    <source>
        <dbReference type="ARBA" id="ARBA00022630"/>
    </source>
</evidence>
<comment type="similarity">
    <text evidence="2">Belongs to the MSOX/MTOX family.</text>
</comment>
<dbReference type="Gene3D" id="3.50.50.60">
    <property type="entry name" value="FAD/NAD(P)-binding domain"/>
    <property type="match status" value="1"/>
</dbReference>
<dbReference type="EMBL" id="ML735323">
    <property type="protein sequence ID" value="KAE8385916.1"/>
    <property type="molecule type" value="Genomic_DNA"/>
</dbReference>
<dbReference type="GO" id="GO:0050031">
    <property type="term" value="F:L-pipecolate oxidase activity"/>
    <property type="evidence" value="ECO:0007669"/>
    <property type="project" value="TreeGrafter"/>
</dbReference>
<keyword evidence="10" id="KW-1185">Reference proteome</keyword>
<dbReference type="PANTHER" id="PTHR10961:SF45">
    <property type="entry name" value="FAD DEPENDENT OXIDOREDUCTASE DOMAIN-CONTAINING PROTEIN-RELATED"/>
    <property type="match status" value="1"/>
</dbReference>
<keyword evidence="5" id="KW-0560">Oxidoreductase</keyword>
<dbReference type="Proteomes" id="UP000541154">
    <property type="component" value="Unassembled WGS sequence"/>
</dbReference>
<reference evidence="8" key="2">
    <citation type="submission" date="2019-04" db="EMBL/GenBank/DDBJ databases">
        <title>Friends and foes A comparative genomics studyof 23 Aspergillus species from section Flavi.</title>
        <authorList>
            <consortium name="DOE Joint Genome Institute"/>
            <person name="Kjaerbolling I."/>
            <person name="Vesth T."/>
            <person name="Frisvad J.C."/>
            <person name="Nybo J.L."/>
            <person name="Theobald S."/>
            <person name="Kildgaard S."/>
            <person name="Isbrandt T."/>
            <person name="Kuo A."/>
            <person name="Sato A."/>
            <person name="Lyhne E.K."/>
            <person name="Kogle M.E."/>
            <person name="Wiebenga A."/>
            <person name="Kun R.S."/>
            <person name="Lubbers R.J."/>
            <person name="Makela M.R."/>
            <person name="Barry K."/>
            <person name="Chovatia M."/>
            <person name="Clum A."/>
            <person name="Daum C."/>
            <person name="Haridas S."/>
            <person name="He G."/>
            <person name="LaButti K."/>
            <person name="Lipzen A."/>
            <person name="Mondo S."/>
            <person name="Riley R."/>
            <person name="Salamov A."/>
            <person name="Simmons B.A."/>
            <person name="Magnuson J.K."/>
            <person name="Henrissat B."/>
            <person name="Mortensen U.H."/>
            <person name="Larsen T.O."/>
            <person name="Devries R.P."/>
            <person name="Grigoriev I.V."/>
            <person name="Machida M."/>
            <person name="Baker S.E."/>
            <person name="Andersen M.R."/>
        </authorList>
    </citation>
    <scope>NUCLEOTIDE SEQUENCE [LARGE SCALE GENOMIC DNA]</scope>
    <source>
        <strain evidence="8">IBT 14317</strain>
    </source>
</reference>
<evidence type="ECO:0000313" key="9">
    <source>
        <dbReference type="EMBL" id="KAF5866905.1"/>
    </source>
</evidence>
<evidence type="ECO:0000313" key="8">
    <source>
        <dbReference type="EMBL" id="KAE8385916.1"/>
    </source>
</evidence>
<feature type="domain" description="FAD dependent oxidoreductase" evidence="7">
    <location>
        <begin position="7"/>
        <end position="381"/>
    </location>
</feature>
<reference evidence="9 10" key="1">
    <citation type="submission" date="2019-04" db="EMBL/GenBank/DDBJ databases">
        <title>Aspergillus burnettii sp. nov., novel species from soil in southeast Queensland.</title>
        <authorList>
            <person name="Gilchrist C.L.M."/>
            <person name="Pitt J.I."/>
            <person name="Lange L."/>
            <person name="Lacey H.J."/>
            <person name="Vuong D."/>
            <person name="Midgley D.J."/>
            <person name="Greenfield P."/>
            <person name="Bradbury M."/>
            <person name="Lacey E."/>
            <person name="Busk P.K."/>
            <person name="Pilgaard B."/>
            <person name="Chooi Y.H."/>
            <person name="Piggott A.M."/>
        </authorList>
    </citation>
    <scope>NUCLEOTIDE SEQUENCE [LARGE SCALE GENOMIC DNA]</scope>
    <source>
        <strain evidence="9 10">FRR 5400</strain>
    </source>
</reference>
<evidence type="ECO:0000256" key="1">
    <source>
        <dbReference type="ARBA" id="ARBA00001974"/>
    </source>
</evidence>
<dbReference type="OrthoDB" id="2219495at2759"/>
<comment type="cofactor">
    <cofactor evidence="1">
        <name>FAD</name>
        <dbReference type="ChEBI" id="CHEBI:57692"/>
    </cofactor>
</comment>
<dbReference type="InterPro" id="IPR036188">
    <property type="entry name" value="FAD/NAD-bd_sf"/>
</dbReference>
<dbReference type="Gene3D" id="3.30.9.10">
    <property type="entry name" value="D-Amino Acid Oxidase, subunit A, domain 2"/>
    <property type="match status" value="1"/>
</dbReference>
<dbReference type="AlphaFoldDB" id="A0A5N7BVQ4"/>
<evidence type="ECO:0000256" key="4">
    <source>
        <dbReference type="ARBA" id="ARBA00022827"/>
    </source>
</evidence>
<keyword evidence="4" id="KW-0274">FAD</keyword>
<dbReference type="Pfam" id="PF01266">
    <property type="entry name" value="DAO"/>
    <property type="match status" value="1"/>
</dbReference>
<sequence>MTSKNERIVIIGAGIFGLGTALRLKEEGYRYVTVLDRAMPPVPDGSSNDISRVIRFDYGDEVYARMGKEAFDLWKTPAYKEAFHQSGCLWVTQKDTPGQPVQPAAEEYSRKTREILTKMGEPWHAVPTVEDAKREFPELTGSLGTPGFYSFFNNSGGWADAGLASARVAARCIAAGVSFITGPDGQVTDFEKRADGTIEAVRTSSGNRIAADKFIAATGAWTASLVPSWNSMIAAAQIVGYMRLTPEEMIRLKNMPVYFNLSTGFFCFPPHDGTNILKVAVHSYGYTHSSEDGISAPPAAPPSSRANFIPDEAVKRLHLGMKDLFPELEPKGFERVALCWYNDTPTGDFIMDYHPDHKNLFIATGGSGHAFKFLPVIGKYIVGCFEGKLSQDLLQKWKFPTEYKDRFRGDVFKGDGSRGGPERRELTSQERDRFTSALTAASTRQSKL</sequence>
<accession>A0A8H6AGI6</accession>
<dbReference type="SUPFAM" id="SSF54373">
    <property type="entry name" value="FAD-linked reductases, C-terminal domain"/>
    <property type="match status" value="1"/>
</dbReference>
<dbReference type="GO" id="GO:0050660">
    <property type="term" value="F:flavin adenine dinucleotide binding"/>
    <property type="evidence" value="ECO:0007669"/>
    <property type="project" value="InterPro"/>
</dbReference>
<evidence type="ECO:0000256" key="5">
    <source>
        <dbReference type="ARBA" id="ARBA00023002"/>
    </source>
</evidence>
<dbReference type="GO" id="GO:0008115">
    <property type="term" value="F:sarcosine oxidase activity"/>
    <property type="evidence" value="ECO:0007669"/>
    <property type="project" value="TreeGrafter"/>
</dbReference>
<dbReference type="PANTHER" id="PTHR10961">
    <property type="entry name" value="PEROXISOMAL SARCOSINE OXIDASE"/>
    <property type="match status" value="1"/>
</dbReference>
<proteinExistence type="inferred from homology"/>